<dbReference type="AlphaFoldDB" id="A0A431U719"/>
<dbReference type="OrthoDB" id="505503at2"/>
<gene>
    <name evidence="2" type="ORF">EJV47_04530</name>
</gene>
<comment type="caution">
    <text evidence="2">The sequence shown here is derived from an EMBL/GenBank/DDBJ whole genome shotgun (WGS) entry which is preliminary data.</text>
</comment>
<name>A0A431U719_9BACT</name>
<dbReference type="Proteomes" id="UP000282184">
    <property type="component" value="Unassembled WGS sequence"/>
</dbReference>
<feature type="region of interest" description="Disordered" evidence="1">
    <location>
        <begin position="1"/>
        <end position="32"/>
    </location>
</feature>
<evidence type="ECO:0000313" key="2">
    <source>
        <dbReference type="EMBL" id="RTQ52293.1"/>
    </source>
</evidence>
<feature type="compositionally biased region" description="Polar residues" evidence="1">
    <location>
        <begin position="1"/>
        <end position="10"/>
    </location>
</feature>
<protein>
    <submittedName>
        <fullName evidence="2">Uncharacterized protein</fullName>
    </submittedName>
</protein>
<keyword evidence="3" id="KW-1185">Reference proteome</keyword>
<accession>A0A431U719</accession>
<sequence length="180" mass="20335">MCALSATTQPAARPTSGRPQLPPPPAPVAAGAHWWKPVTGTTEQRKRRQGKCLRYGCSNKAGAHKKFCPKHHHQAQKANDPISYIYSMRKQRAKQRGHEWTITLDNFRDWCEWTGYHQRTGRVTSALSIDRKDPAHGYHIWNIQPLAYGANSAKGQTAEPVYFDPDTQSFKRGTPPECPF</sequence>
<evidence type="ECO:0000256" key="1">
    <source>
        <dbReference type="SAM" id="MobiDB-lite"/>
    </source>
</evidence>
<dbReference type="EMBL" id="RXOF01000002">
    <property type="protein sequence ID" value="RTQ52293.1"/>
    <property type="molecule type" value="Genomic_DNA"/>
</dbReference>
<dbReference type="Gene3D" id="3.30.40.220">
    <property type="match status" value="1"/>
</dbReference>
<evidence type="ECO:0000313" key="3">
    <source>
        <dbReference type="Proteomes" id="UP000282184"/>
    </source>
</evidence>
<organism evidence="2 3">
    <name type="scientific">Hymenobacter gummosus</name>
    <dbReference type="NCBI Taxonomy" id="1776032"/>
    <lineage>
        <taxon>Bacteria</taxon>
        <taxon>Pseudomonadati</taxon>
        <taxon>Bacteroidota</taxon>
        <taxon>Cytophagia</taxon>
        <taxon>Cytophagales</taxon>
        <taxon>Hymenobacteraceae</taxon>
        <taxon>Hymenobacter</taxon>
    </lineage>
</organism>
<proteinExistence type="predicted"/>
<reference evidence="2 3" key="1">
    <citation type="submission" date="2018-12" db="EMBL/GenBank/DDBJ databases">
        <title>Hymenobacter gummosus sp. nov., isolated from a spring.</title>
        <authorList>
            <person name="Nie L."/>
        </authorList>
    </citation>
    <scope>NUCLEOTIDE SEQUENCE [LARGE SCALE GENOMIC DNA]</scope>
    <source>
        <strain evidence="2 3">KCTC 52166</strain>
    </source>
</reference>
<dbReference type="RefSeq" id="WP_126691950.1">
    <property type="nucleotide sequence ID" value="NZ_RXOF01000002.1"/>
</dbReference>